<dbReference type="InterPro" id="IPR041076">
    <property type="entry name" value="DUF5614"/>
</dbReference>
<keyword evidence="6" id="KW-1185">Reference proteome</keyword>
<dbReference type="PANTHER" id="PTHR13379:SF0">
    <property type="entry name" value="UPF0415 PROTEIN C7ORF25"/>
    <property type="match status" value="1"/>
</dbReference>
<feature type="region of interest" description="Disordered" evidence="2">
    <location>
        <begin position="490"/>
        <end position="574"/>
    </location>
</feature>
<protein>
    <recommendedName>
        <fullName evidence="7">DUF1308 domain-containing protein</fullName>
    </recommendedName>
</protein>
<dbReference type="InterPro" id="IPR010733">
    <property type="entry name" value="DUF1308"/>
</dbReference>
<comment type="caution">
    <text evidence="5">The sequence shown here is derived from an EMBL/GenBank/DDBJ whole genome shotgun (WGS) entry which is preliminary data.</text>
</comment>
<dbReference type="AlphaFoldDB" id="A0A433QJJ4"/>
<dbReference type="PANTHER" id="PTHR13379">
    <property type="entry name" value="UNCHARACTERIZED DUF1308"/>
    <property type="match status" value="1"/>
</dbReference>
<evidence type="ECO:0000256" key="2">
    <source>
        <dbReference type="SAM" id="MobiDB-lite"/>
    </source>
</evidence>
<feature type="domain" description="DUF1308" evidence="3">
    <location>
        <begin position="266"/>
        <end position="355"/>
    </location>
</feature>
<organism evidence="5 6">
    <name type="scientific">Jimgerdemannia flammicorona</name>
    <dbReference type="NCBI Taxonomy" id="994334"/>
    <lineage>
        <taxon>Eukaryota</taxon>
        <taxon>Fungi</taxon>
        <taxon>Fungi incertae sedis</taxon>
        <taxon>Mucoromycota</taxon>
        <taxon>Mucoromycotina</taxon>
        <taxon>Endogonomycetes</taxon>
        <taxon>Endogonales</taxon>
        <taxon>Endogonaceae</taxon>
        <taxon>Jimgerdemannia</taxon>
    </lineage>
</organism>
<accession>A0A433QJJ4</accession>
<evidence type="ECO:0000313" key="6">
    <source>
        <dbReference type="Proteomes" id="UP000274822"/>
    </source>
</evidence>
<dbReference type="EMBL" id="RBNJ01004461">
    <property type="protein sequence ID" value="RUS29948.1"/>
    <property type="molecule type" value="Genomic_DNA"/>
</dbReference>
<dbReference type="Proteomes" id="UP000274822">
    <property type="component" value="Unassembled WGS sequence"/>
</dbReference>
<feature type="compositionally biased region" description="Basic and acidic residues" evidence="2">
    <location>
        <begin position="560"/>
        <end position="574"/>
    </location>
</feature>
<evidence type="ECO:0008006" key="7">
    <source>
        <dbReference type="Google" id="ProtNLM"/>
    </source>
</evidence>
<evidence type="ECO:0000259" key="3">
    <source>
        <dbReference type="Pfam" id="PF07000"/>
    </source>
</evidence>
<sequence>MAPSETDTVPDLELYARTLHDKAISVLADVERWEGTTEIQGLDKYKSVVKAEVKFLEKILEFPDTIKKEHVQSSNVSYLDAVRNTVLTSSDVVSVFKNFSFVQPITQTTNPTKKKWSVKVDVIADGGMRWYKVNARNVRALRHDLAGFEDSDSEPSDSDSDFGSNSVSPLGAPDSDLVDTFSLAGLPVLQQARNFLAAAQQHEVHFRVPAITFRFSGISRNEDAFVDEHIIHRLESMGIRVQMRHEFTALDPSSPTSATSNLTPSLNLDLTTLIALVSQLSHTRNPQPTLFSDRESLRTQAAQELIRPILPSFHALFHNRTLYTTESARQKLMSVVAIVGGPQERRRAEFLFRASESGPAFTQQDRDLWLLYPPPLPRVEVMPDAPSDRFRDLLLRRTNPRPAGSNRPSHPTSANSQTPPRAIRAKFNAFHFDVFGTGDAKRMTTVTAITWIGRSLSDAGVTGVAIATHEPRSLAEQKMGGWVREKVRDRGSGAVGKEKGKGTCEGGDSANGGRADLQVDTDRPEGGREIGKVARVKAIRKNRDTNGIMGPVDPQSVDGRGSDRTSGRDRAADG</sequence>
<dbReference type="Pfam" id="PF07000">
    <property type="entry name" value="DUF1308"/>
    <property type="match status" value="1"/>
</dbReference>
<feature type="compositionally biased region" description="Basic and acidic residues" evidence="2">
    <location>
        <begin position="520"/>
        <end position="532"/>
    </location>
</feature>
<feature type="domain" description="DUF5614" evidence="4">
    <location>
        <begin position="36"/>
        <end position="142"/>
    </location>
</feature>
<gene>
    <name evidence="5" type="ORF">BC938DRAFT_480024</name>
</gene>
<proteinExistence type="inferred from homology"/>
<feature type="compositionally biased region" description="Polar residues" evidence="2">
    <location>
        <begin position="406"/>
        <end position="419"/>
    </location>
</feature>
<comment type="similarity">
    <text evidence="1">Belongs to the UPF0415 family.</text>
</comment>
<evidence type="ECO:0000313" key="5">
    <source>
        <dbReference type="EMBL" id="RUS29948.1"/>
    </source>
</evidence>
<dbReference type="Pfam" id="PF18474">
    <property type="entry name" value="DUF5614"/>
    <property type="match status" value="1"/>
</dbReference>
<evidence type="ECO:0000256" key="1">
    <source>
        <dbReference type="ARBA" id="ARBA00006588"/>
    </source>
</evidence>
<evidence type="ECO:0000259" key="4">
    <source>
        <dbReference type="Pfam" id="PF18474"/>
    </source>
</evidence>
<feature type="region of interest" description="Disordered" evidence="2">
    <location>
        <begin position="398"/>
        <end position="420"/>
    </location>
</feature>
<name>A0A433QJJ4_9FUNG</name>
<feature type="compositionally biased region" description="Basic and acidic residues" evidence="2">
    <location>
        <begin position="490"/>
        <end position="502"/>
    </location>
</feature>
<reference evidence="5 6" key="1">
    <citation type="journal article" date="2018" name="New Phytol.">
        <title>Phylogenomics of Endogonaceae and evolution of mycorrhizas within Mucoromycota.</title>
        <authorList>
            <person name="Chang Y."/>
            <person name="Desiro A."/>
            <person name="Na H."/>
            <person name="Sandor L."/>
            <person name="Lipzen A."/>
            <person name="Clum A."/>
            <person name="Barry K."/>
            <person name="Grigoriev I.V."/>
            <person name="Martin F.M."/>
            <person name="Stajich J.E."/>
            <person name="Smith M.E."/>
            <person name="Bonito G."/>
            <person name="Spatafora J.W."/>
        </authorList>
    </citation>
    <scope>NUCLEOTIDE SEQUENCE [LARGE SCALE GENOMIC DNA]</scope>
    <source>
        <strain evidence="5 6">AD002</strain>
    </source>
</reference>